<dbReference type="AlphaFoldDB" id="A0AAN9MD69"/>
<dbReference type="Proteomes" id="UP001367508">
    <property type="component" value="Unassembled WGS sequence"/>
</dbReference>
<dbReference type="EMBL" id="JAYMYQ010000002">
    <property type="protein sequence ID" value="KAK7349792.1"/>
    <property type="molecule type" value="Genomic_DNA"/>
</dbReference>
<accession>A0AAN9MD69</accession>
<organism evidence="1 2">
    <name type="scientific">Canavalia gladiata</name>
    <name type="common">Sword bean</name>
    <name type="synonym">Dolichos gladiatus</name>
    <dbReference type="NCBI Taxonomy" id="3824"/>
    <lineage>
        <taxon>Eukaryota</taxon>
        <taxon>Viridiplantae</taxon>
        <taxon>Streptophyta</taxon>
        <taxon>Embryophyta</taxon>
        <taxon>Tracheophyta</taxon>
        <taxon>Spermatophyta</taxon>
        <taxon>Magnoliopsida</taxon>
        <taxon>eudicotyledons</taxon>
        <taxon>Gunneridae</taxon>
        <taxon>Pentapetalae</taxon>
        <taxon>rosids</taxon>
        <taxon>fabids</taxon>
        <taxon>Fabales</taxon>
        <taxon>Fabaceae</taxon>
        <taxon>Papilionoideae</taxon>
        <taxon>50 kb inversion clade</taxon>
        <taxon>NPAAA clade</taxon>
        <taxon>indigoferoid/millettioid clade</taxon>
        <taxon>Phaseoleae</taxon>
        <taxon>Canavalia</taxon>
    </lineage>
</organism>
<protein>
    <submittedName>
        <fullName evidence="1">Uncharacterized protein</fullName>
    </submittedName>
</protein>
<sequence>MTLTLQIKLSRFCMDHAVLFDLPSCWTIASDADQVARVAAYNTPSLVQVQNRNTIKGLKSTSRPWRQKRLLPCVQPNAYAFFLFQCFRWLNSVPLHPKNGFTRMDSLLGSLAFSLLPQACIRETMSTTSLFQFFLLPSCWTKKVGSLTQRMANKVREQSNESFQGFTCLSIVAVMEFLETYWPQTETNLALKVLVWML</sequence>
<name>A0AAN9MD69_CANGL</name>
<comment type="caution">
    <text evidence="1">The sequence shown here is derived from an EMBL/GenBank/DDBJ whole genome shotgun (WGS) entry which is preliminary data.</text>
</comment>
<reference evidence="1 2" key="1">
    <citation type="submission" date="2024-01" db="EMBL/GenBank/DDBJ databases">
        <title>The genomes of 5 underutilized Papilionoideae crops provide insights into root nodulation and disease resistanc.</title>
        <authorList>
            <person name="Jiang F."/>
        </authorList>
    </citation>
    <scope>NUCLEOTIDE SEQUENCE [LARGE SCALE GENOMIC DNA]</scope>
    <source>
        <strain evidence="1">LVBAO_FW01</strain>
        <tissue evidence="1">Leaves</tissue>
    </source>
</reference>
<proteinExistence type="predicted"/>
<evidence type="ECO:0000313" key="2">
    <source>
        <dbReference type="Proteomes" id="UP001367508"/>
    </source>
</evidence>
<evidence type="ECO:0000313" key="1">
    <source>
        <dbReference type="EMBL" id="KAK7349792.1"/>
    </source>
</evidence>
<gene>
    <name evidence="1" type="ORF">VNO77_07476</name>
</gene>
<keyword evidence="2" id="KW-1185">Reference proteome</keyword>